<evidence type="ECO:0000313" key="12">
    <source>
        <dbReference type="Proteomes" id="UP000245523"/>
    </source>
</evidence>
<dbReference type="NCBIfam" id="TIGR00150">
    <property type="entry name" value="T6A_YjeE"/>
    <property type="match status" value="1"/>
</dbReference>
<dbReference type="Gene3D" id="3.40.50.300">
    <property type="entry name" value="P-loop containing nucleotide triphosphate hydrolases"/>
    <property type="match status" value="1"/>
</dbReference>
<dbReference type="InterPro" id="IPR003442">
    <property type="entry name" value="T6A_TsaE"/>
</dbReference>
<dbReference type="Pfam" id="PF02367">
    <property type="entry name" value="TsaE"/>
    <property type="match status" value="1"/>
</dbReference>
<keyword evidence="6" id="KW-0479">Metal-binding</keyword>
<dbReference type="EMBL" id="QGHD01000028">
    <property type="protein sequence ID" value="PWK93342.1"/>
    <property type="molecule type" value="Genomic_DNA"/>
</dbReference>
<organism evidence="11 12">
    <name type="scientific">Hallerella porci</name>
    <dbReference type="NCBI Taxonomy" id="1945871"/>
    <lineage>
        <taxon>Bacteria</taxon>
        <taxon>Pseudomonadati</taxon>
        <taxon>Fibrobacterota</taxon>
        <taxon>Fibrobacteria</taxon>
        <taxon>Fibrobacterales</taxon>
        <taxon>Fibrobacteraceae</taxon>
        <taxon>Hallerella</taxon>
    </lineage>
</organism>
<dbReference type="PANTHER" id="PTHR33540:SF2">
    <property type="entry name" value="TRNA THREONYLCARBAMOYLADENOSINE BIOSYNTHESIS PROTEIN TSAE"/>
    <property type="match status" value="1"/>
</dbReference>
<dbReference type="InterPro" id="IPR027417">
    <property type="entry name" value="P-loop_NTPase"/>
</dbReference>
<evidence type="ECO:0000256" key="8">
    <source>
        <dbReference type="ARBA" id="ARBA00022840"/>
    </source>
</evidence>
<keyword evidence="8" id="KW-0067">ATP-binding</keyword>
<evidence type="ECO:0000313" key="11">
    <source>
        <dbReference type="EMBL" id="PWK93342.1"/>
    </source>
</evidence>
<evidence type="ECO:0000256" key="5">
    <source>
        <dbReference type="ARBA" id="ARBA00022694"/>
    </source>
</evidence>
<proteinExistence type="inferred from homology"/>
<keyword evidence="4" id="KW-0963">Cytoplasm</keyword>
<evidence type="ECO:0000256" key="4">
    <source>
        <dbReference type="ARBA" id="ARBA00022490"/>
    </source>
</evidence>
<evidence type="ECO:0000256" key="3">
    <source>
        <dbReference type="ARBA" id="ARBA00019010"/>
    </source>
</evidence>
<evidence type="ECO:0000256" key="6">
    <source>
        <dbReference type="ARBA" id="ARBA00022723"/>
    </source>
</evidence>
<dbReference type="RefSeq" id="WP_106199964.1">
    <property type="nucleotide sequence ID" value="NZ_JAXEIU010000036.1"/>
</dbReference>
<keyword evidence="9" id="KW-0460">Magnesium</keyword>
<gene>
    <name evidence="11" type="ORF">B0H50_12822</name>
</gene>
<evidence type="ECO:0000256" key="10">
    <source>
        <dbReference type="ARBA" id="ARBA00032441"/>
    </source>
</evidence>
<dbReference type="SUPFAM" id="SSF52540">
    <property type="entry name" value="P-loop containing nucleoside triphosphate hydrolases"/>
    <property type="match status" value="1"/>
</dbReference>
<evidence type="ECO:0000256" key="1">
    <source>
        <dbReference type="ARBA" id="ARBA00004496"/>
    </source>
</evidence>
<reference evidence="11 12" key="1">
    <citation type="submission" date="2018-05" db="EMBL/GenBank/DDBJ databases">
        <title>Animal gut microbial communities from fecal samples from Wisconsin, USA.</title>
        <authorList>
            <person name="Neumann A."/>
        </authorList>
    </citation>
    <scope>NUCLEOTIDE SEQUENCE [LARGE SCALE GENOMIC DNA]</scope>
    <source>
        <strain evidence="11 12">UWS4</strain>
    </source>
</reference>
<evidence type="ECO:0000256" key="9">
    <source>
        <dbReference type="ARBA" id="ARBA00022842"/>
    </source>
</evidence>
<protein>
    <recommendedName>
        <fullName evidence="3">tRNA threonylcarbamoyladenosine biosynthesis protein TsaE</fullName>
    </recommendedName>
    <alternativeName>
        <fullName evidence="10">t(6)A37 threonylcarbamoyladenosine biosynthesis protein TsaE</fullName>
    </alternativeName>
</protein>
<accession>A0ABX5LK01</accession>
<comment type="subcellular location">
    <subcellularLocation>
        <location evidence="1">Cytoplasm</location>
    </subcellularLocation>
</comment>
<keyword evidence="12" id="KW-1185">Reference proteome</keyword>
<keyword evidence="7" id="KW-0547">Nucleotide-binding</keyword>
<name>A0ABX5LK01_9BACT</name>
<sequence>MANFVKIETVKTQSEAETLAWAESFAKKLSQGSVIALYGTLGAGKTVISRGICKGLGFSGQVNSPTYTIVHEYPNAAIPIYHLDLYRLPPHADLDEIGVDYYASQKGITLIEWPERLDDESILTHKIEIQIEDEQRIIQCSVKN</sequence>
<comment type="similarity">
    <text evidence="2">Belongs to the TsaE family.</text>
</comment>
<dbReference type="PANTHER" id="PTHR33540">
    <property type="entry name" value="TRNA THREONYLCARBAMOYLADENOSINE BIOSYNTHESIS PROTEIN TSAE"/>
    <property type="match status" value="1"/>
</dbReference>
<keyword evidence="5" id="KW-0819">tRNA processing</keyword>
<dbReference type="Proteomes" id="UP000245523">
    <property type="component" value="Unassembled WGS sequence"/>
</dbReference>
<comment type="caution">
    <text evidence="11">The sequence shown here is derived from an EMBL/GenBank/DDBJ whole genome shotgun (WGS) entry which is preliminary data.</text>
</comment>
<evidence type="ECO:0000256" key="2">
    <source>
        <dbReference type="ARBA" id="ARBA00007599"/>
    </source>
</evidence>
<evidence type="ECO:0000256" key="7">
    <source>
        <dbReference type="ARBA" id="ARBA00022741"/>
    </source>
</evidence>